<evidence type="ECO:0000256" key="1">
    <source>
        <dbReference type="ARBA" id="ARBA00011764"/>
    </source>
</evidence>
<comment type="caution">
    <text evidence="7">The sequence shown here is derived from an EMBL/GenBank/DDBJ whole genome shotgun (WGS) entry which is preliminary data.</text>
</comment>
<dbReference type="Proteomes" id="UP001314205">
    <property type="component" value="Unassembled WGS sequence"/>
</dbReference>
<feature type="domain" description="Myb/SANT-like DNA-binding" evidence="6">
    <location>
        <begin position="7"/>
        <end position="85"/>
    </location>
</feature>
<keyword evidence="8" id="KW-1185">Reference proteome</keyword>
<comment type="function">
    <text evidence="5">Involved in transvection phenomena (= synapsis-dependent gene expression), where the synaptic pairing of chromosomes carrying genes with which zeste interacts influences the expression of these genes. Zeste binds to DNA and stimulates transcription from a nearby promoter.</text>
</comment>
<accession>A0AAV1L6Z7</accession>
<dbReference type="AlphaFoldDB" id="A0AAV1L6Z7"/>
<evidence type="ECO:0000259" key="6">
    <source>
        <dbReference type="Pfam" id="PF13873"/>
    </source>
</evidence>
<dbReference type="PANTHER" id="PTHR15386">
    <property type="entry name" value="FIBRINOGEN SILENCER-BINDING PROTEIN"/>
    <property type="match status" value="1"/>
</dbReference>
<evidence type="ECO:0000256" key="5">
    <source>
        <dbReference type="ARBA" id="ARBA00025466"/>
    </source>
</evidence>
<name>A0AAV1L6Z7_9NEOP</name>
<sequence>MDVKKRRGCNYTVSEKDTLLELIKKYQHIIENKETNAHIILKKRQAWDCVCKEYNAVAVKSVRTWQQLRHLYENLKQRSKKNVAKENRLQYNEKTKEAQKKASIDKKEITSTGGGSYTSVLTQQDAQILAMVAPQVQPLQNPFDDAAFYFGDTELISENIETILTVNDVNKDDSANTDNHQTLLSNDYIEQNSNKPHTITSDTKDIILIYKGKYFCGVVVNCQSIKTIYNFYQYGINPGK</sequence>
<evidence type="ECO:0000256" key="4">
    <source>
        <dbReference type="ARBA" id="ARBA00023163"/>
    </source>
</evidence>
<evidence type="ECO:0000256" key="3">
    <source>
        <dbReference type="ARBA" id="ARBA00023015"/>
    </source>
</evidence>
<dbReference type="EMBL" id="CAVLGL010000085">
    <property type="protein sequence ID" value="CAK1590530.1"/>
    <property type="molecule type" value="Genomic_DNA"/>
</dbReference>
<evidence type="ECO:0000313" key="8">
    <source>
        <dbReference type="Proteomes" id="UP001314205"/>
    </source>
</evidence>
<dbReference type="PANTHER" id="PTHR15386:SF0">
    <property type="entry name" value="FIBRINOGEN SILENCER-BINDING PROTEIN"/>
    <property type="match status" value="1"/>
</dbReference>
<dbReference type="InterPro" id="IPR042383">
    <property type="entry name" value="FSBP"/>
</dbReference>
<comment type="subunit">
    <text evidence="1">Self-associates forming complexes of several hundred monomers.</text>
</comment>
<organism evidence="7 8">
    <name type="scientific">Parnassius mnemosyne</name>
    <name type="common">clouded apollo</name>
    <dbReference type="NCBI Taxonomy" id="213953"/>
    <lineage>
        <taxon>Eukaryota</taxon>
        <taxon>Metazoa</taxon>
        <taxon>Ecdysozoa</taxon>
        <taxon>Arthropoda</taxon>
        <taxon>Hexapoda</taxon>
        <taxon>Insecta</taxon>
        <taxon>Pterygota</taxon>
        <taxon>Neoptera</taxon>
        <taxon>Endopterygota</taxon>
        <taxon>Lepidoptera</taxon>
        <taxon>Glossata</taxon>
        <taxon>Ditrysia</taxon>
        <taxon>Papilionoidea</taxon>
        <taxon>Papilionidae</taxon>
        <taxon>Parnassiinae</taxon>
        <taxon>Parnassini</taxon>
        <taxon>Parnassius</taxon>
        <taxon>Driopa</taxon>
    </lineage>
</organism>
<keyword evidence="4" id="KW-0804">Transcription</keyword>
<evidence type="ECO:0000313" key="7">
    <source>
        <dbReference type="EMBL" id="CAK1590530.1"/>
    </source>
</evidence>
<gene>
    <name evidence="7" type="ORF">PARMNEM_LOCUS10882</name>
</gene>
<proteinExistence type="predicted"/>
<dbReference type="InterPro" id="IPR028002">
    <property type="entry name" value="Myb_DNA-bind_5"/>
</dbReference>
<reference evidence="7 8" key="1">
    <citation type="submission" date="2023-11" db="EMBL/GenBank/DDBJ databases">
        <authorList>
            <person name="Hedman E."/>
            <person name="Englund M."/>
            <person name="Stromberg M."/>
            <person name="Nyberg Akerstrom W."/>
            <person name="Nylinder S."/>
            <person name="Jareborg N."/>
            <person name="Kallberg Y."/>
            <person name="Kronander E."/>
        </authorList>
    </citation>
    <scope>NUCLEOTIDE SEQUENCE [LARGE SCALE GENOMIC DNA]</scope>
</reference>
<evidence type="ECO:0000256" key="2">
    <source>
        <dbReference type="ARBA" id="ARBA00016807"/>
    </source>
</evidence>
<dbReference type="Pfam" id="PF13873">
    <property type="entry name" value="Myb_DNA-bind_5"/>
    <property type="match status" value="1"/>
</dbReference>
<protein>
    <recommendedName>
        <fullName evidence="2">Regulatory protein zeste</fullName>
    </recommendedName>
</protein>
<keyword evidence="3" id="KW-0805">Transcription regulation</keyword>